<keyword evidence="4" id="KW-0653">Protein transport</keyword>
<dbReference type="GO" id="GO:0006896">
    <property type="term" value="P:Golgi to vacuole transport"/>
    <property type="evidence" value="ECO:0007669"/>
    <property type="project" value="TreeGrafter"/>
</dbReference>
<keyword evidence="9" id="KW-1185">Reference proteome</keyword>
<dbReference type="Pfam" id="PF07928">
    <property type="entry name" value="Vps54"/>
    <property type="match status" value="1"/>
</dbReference>
<dbReference type="Gene3D" id="6.10.250.860">
    <property type="match status" value="1"/>
</dbReference>
<evidence type="ECO:0000256" key="1">
    <source>
        <dbReference type="ARBA" id="ARBA00004601"/>
    </source>
</evidence>
<dbReference type="GO" id="GO:0005829">
    <property type="term" value="C:cytosol"/>
    <property type="evidence" value="ECO:0007669"/>
    <property type="project" value="GOC"/>
</dbReference>
<protein>
    <submittedName>
        <fullName evidence="8">Vacuolar protein sorting-associated protein 54, chloroplastic</fullName>
    </submittedName>
</protein>
<comment type="caution">
    <text evidence="8">The sequence shown here is derived from an EMBL/GenBank/DDBJ whole genome shotgun (WGS) entry which is preliminary data.</text>
</comment>
<proteinExistence type="inferred from homology"/>
<dbReference type="GO" id="GO:0000938">
    <property type="term" value="C:GARP complex"/>
    <property type="evidence" value="ECO:0007669"/>
    <property type="project" value="InterPro"/>
</dbReference>
<dbReference type="Proteomes" id="UP000186594">
    <property type="component" value="Unassembled WGS sequence"/>
</dbReference>
<dbReference type="InterPro" id="IPR012501">
    <property type="entry name" value="Vps54_C"/>
</dbReference>
<dbReference type="OrthoDB" id="10259024at2759"/>
<organism evidence="8 9">
    <name type="scientific">Neolecta irregularis (strain DAH-3)</name>
    <dbReference type="NCBI Taxonomy" id="1198029"/>
    <lineage>
        <taxon>Eukaryota</taxon>
        <taxon>Fungi</taxon>
        <taxon>Dikarya</taxon>
        <taxon>Ascomycota</taxon>
        <taxon>Taphrinomycotina</taxon>
        <taxon>Neolectales</taxon>
        <taxon>Neolectaceae</taxon>
        <taxon>Neolecta</taxon>
    </lineage>
</organism>
<dbReference type="AlphaFoldDB" id="A0A1U7LHH3"/>
<evidence type="ECO:0000256" key="5">
    <source>
        <dbReference type="ARBA" id="ARBA00023034"/>
    </source>
</evidence>
<gene>
    <name evidence="8" type="ORF">NEOLI_004577</name>
</gene>
<evidence type="ECO:0000256" key="6">
    <source>
        <dbReference type="ARBA" id="ARBA00023054"/>
    </source>
</evidence>
<evidence type="ECO:0000256" key="3">
    <source>
        <dbReference type="ARBA" id="ARBA00022448"/>
    </source>
</evidence>
<dbReference type="GO" id="GO:0019905">
    <property type="term" value="F:syntaxin binding"/>
    <property type="evidence" value="ECO:0007669"/>
    <property type="project" value="TreeGrafter"/>
</dbReference>
<dbReference type="GO" id="GO:0015031">
    <property type="term" value="P:protein transport"/>
    <property type="evidence" value="ECO:0007669"/>
    <property type="project" value="UniProtKB-KW"/>
</dbReference>
<evidence type="ECO:0000313" key="9">
    <source>
        <dbReference type="Proteomes" id="UP000186594"/>
    </source>
</evidence>
<dbReference type="PANTHER" id="PTHR12965:SF0">
    <property type="entry name" value="VACUOLAR PROTEIN SORTING-ASSOCIATED PROTEIN 54"/>
    <property type="match status" value="1"/>
</dbReference>
<keyword evidence="5" id="KW-0333">Golgi apparatus</keyword>
<dbReference type="EMBL" id="LXFE01003904">
    <property type="protein sequence ID" value="OLL22094.1"/>
    <property type="molecule type" value="Genomic_DNA"/>
</dbReference>
<evidence type="ECO:0000256" key="4">
    <source>
        <dbReference type="ARBA" id="ARBA00022927"/>
    </source>
</evidence>
<feature type="domain" description="Vacuolar protein sorting-associated protein 54 C-terminal" evidence="7">
    <location>
        <begin position="310"/>
        <end position="439"/>
    </location>
</feature>
<dbReference type="OMA" id="VELRICH"/>
<dbReference type="InterPro" id="IPR039745">
    <property type="entry name" value="Vps54"/>
</dbReference>
<reference evidence="8 9" key="1">
    <citation type="submission" date="2016-04" db="EMBL/GenBank/DDBJ databases">
        <title>Evolutionary innovation and constraint leading to complex multicellularity in the Ascomycota.</title>
        <authorList>
            <person name="Cisse O."/>
            <person name="Nguyen A."/>
            <person name="Hewitt D.A."/>
            <person name="Jedd G."/>
            <person name="Stajich J.E."/>
        </authorList>
    </citation>
    <scope>NUCLEOTIDE SEQUENCE [LARGE SCALE GENOMIC DNA]</scope>
    <source>
        <strain evidence="8 9">DAH-3</strain>
    </source>
</reference>
<evidence type="ECO:0000313" key="8">
    <source>
        <dbReference type="EMBL" id="OLL22094.1"/>
    </source>
</evidence>
<sequence length="569" mass="63482">MHRLRLKAAKILQDNFINTLLQDINNNLKHPPPDTTVTSPRPSLDYHRFSDTLRDQIKQYLDLLHLVGFVDKATQSYREAVVREAKLIVKNHLPPEDSDSNDSTVASRTTADKSIALAQSLRNMPPSSYNTMLATIYTLTCEFVRRIAAHEKLLLDLTSTDIDPALAALATPNGTETARVPVSLNDIVGSTVDTAQGRITKILAVRADQNEKFGIPEFTRLYTISASFIAECESFSGRPGTLLQVEVTSQDRLNILAKVIDTDQWALQETPLHHQEIVQFLVHAATSDHSTEILKPTSDSKIQHILVDEQRYFVSSSLLNLLFVLQEYQQLSQTLTPHVAEIASNMIEILKLFNSRICQMILGAGATKAAGLKSITAKHLALASQSLGAVVALVPYTREFFRRYLNNTSALSEFDRVKRTLQEHQEEIHAKLVSIMGDRLQAHCKTMMSKEWASSASIGKNNAYAQILVKETSTLHRVLSRYLSEDTRVSIMSRVFQLYTSKLVEAFSQVPISCAEEKSILVEDAKFITTSLSSLEKVPGFENTLIETMENRNIYLNEGVVKQGNATGV</sequence>
<accession>A0A1U7LHH3</accession>
<dbReference type="PANTHER" id="PTHR12965">
    <property type="entry name" value="VACUOLAR PROTEIN SORTING 54"/>
    <property type="match status" value="1"/>
</dbReference>
<dbReference type="GO" id="GO:0042147">
    <property type="term" value="P:retrograde transport, endosome to Golgi"/>
    <property type="evidence" value="ECO:0007669"/>
    <property type="project" value="InterPro"/>
</dbReference>
<dbReference type="STRING" id="1198029.A0A1U7LHH3"/>
<keyword evidence="6" id="KW-0175">Coiled coil</keyword>
<comment type="similarity">
    <text evidence="2">Belongs to the VPS54 family.</text>
</comment>
<evidence type="ECO:0000259" key="7">
    <source>
        <dbReference type="Pfam" id="PF07928"/>
    </source>
</evidence>
<name>A0A1U7LHH3_NEOID</name>
<comment type="subcellular location">
    <subcellularLocation>
        <location evidence="1">Golgi apparatus</location>
        <location evidence="1">trans-Golgi network</location>
    </subcellularLocation>
</comment>
<keyword evidence="3" id="KW-0813">Transport</keyword>
<evidence type="ECO:0000256" key="2">
    <source>
        <dbReference type="ARBA" id="ARBA00009150"/>
    </source>
</evidence>